<feature type="compositionally biased region" description="Basic and acidic residues" evidence="2">
    <location>
        <begin position="595"/>
        <end position="605"/>
    </location>
</feature>
<feature type="compositionally biased region" description="Polar residues" evidence="2">
    <location>
        <begin position="791"/>
        <end position="810"/>
    </location>
</feature>
<evidence type="ECO:0000256" key="2">
    <source>
        <dbReference type="SAM" id="MobiDB-lite"/>
    </source>
</evidence>
<dbReference type="AlphaFoldDB" id="A0A139I5Z9"/>
<feature type="region of interest" description="Disordered" evidence="2">
    <location>
        <begin position="702"/>
        <end position="810"/>
    </location>
</feature>
<accession>A0A139I5Z9</accession>
<organism evidence="3 4">
    <name type="scientific">Pseudocercospora musae</name>
    <dbReference type="NCBI Taxonomy" id="113226"/>
    <lineage>
        <taxon>Eukaryota</taxon>
        <taxon>Fungi</taxon>
        <taxon>Dikarya</taxon>
        <taxon>Ascomycota</taxon>
        <taxon>Pezizomycotina</taxon>
        <taxon>Dothideomycetes</taxon>
        <taxon>Dothideomycetidae</taxon>
        <taxon>Mycosphaerellales</taxon>
        <taxon>Mycosphaerellaceae</taxon>
        <taxon>Pseudocercospora</taxon>
    </lineage>
</organism>
<feature type="compositionally biased region" description="Basic and acidic residues" evidence="2">
    <location>
        <begin position="526"/>
        <end position="537"/>
    </location>
</feature>
<feature type="region of interest" description="Disordered" evidence="2">
    <location>
        <begin position="470"/>
        <end position="575"/>
    </location>
</feature>
<protein>
    <submittedName>
        <fullName evidence="3">Uncharacterized protein</fullName>
    </submittedName>
</protein>
<dbReference type="CDD" id="cd22849">
    <property type="entry name" value="NuzM"/>
    <property type="match status" value="1"/>
</dbReference>
<dbReference type="STRING" id="113226.A0A139I5Z9"/>
<name>A0A139I5Z9_9PEZI</name>
<proteinExistence type="predicted"/>
<feature type="coiled-coil region" evidence="1">
    <location>
        <begin position="403"/>
        <end position="437"/>
    </location>
</feature>
<dbReference type="InterPro" id="IPR016813">
    <property type="entry name" value="NADH_Ub_cplx-1_21kDa"/>
</dbReference>
<evidence type="ECO:0000256" key="1">
    <source>
        <dbReference type="SAM" id="Coils"/>
    </source>
</evidence>
<evidence type="ECO:0000313" key="4">
    <source>
        <dbReference type="Proteomes" id="UP000073492"/>
    </source>
</evidence>
<reference evidence="3 4" key="1">
    <citation type="submission" date="2015-07" db="EMBL/GenBank/DDBJ databases">
        <title>Comparative genomics of the Sigatoka disease complex on banana suggests a link between parallel evolutionary changes in Pseudocercospora fijiensis and Pseudocercospora eumusae and increased virulence on the banana host.</title>
        <authorList>
            <person name="Chang T.-C."/>
            <person name="Salvucci A."/>
            <person name="Crous P.W."/>
            <person name="Stergiopoulos I."/>
        </authorList>
    </citation>
    <scope>NUCLEOTIDE SEQUENCE [LARGE SCALE GENOMIC DNA]</scope>
    <source>
        <strain evidence="3 4">CBS 116634</strain>
    </source>
</reference>
<feature type="compositionally biased region" description="Polar residues" evidence="2">
    <location>
        <begin position="606"/>
        <end position="619"/>
    </location>
</feature>
<gene>
    <name evidence="3" type="ORF">AC579_8651</name>
</gene>
<sequence length="950" mass="106137">MATLGMKRASAGASMATKINKYTVQPTGFWGRVHKFFALDPSRSSGVPLNPHFRNPPPGGNDPLEYTDPVTVPAGDLAENPYWKRDVRRSYPKLSVVSQSDVVGLLTVGSAAAPKDDVLKIGDAGKTQLVEVKEEGERGLATYFRKNSSVAKGVLGPDGLPPLPTSRHPKGKRYELVAENEQTYVTLAELSSRLEIHRQARSRRDDLVKLKCTALFHSSHVLTHMKGVMAPPATESRADDGRDTSILEIIFSCGICQATVSDLYATPEEDRGFSSDPGSAHGIIIKLWVGECSHVFCGKHLEGGAAPFHPKGRPPRAACPICVQDSDDSSMREIFGIRGLEDGQYDQVIPRDYFRCPPRKLDANDPGMDALRFQYTHLVRQAKQSFKGLRAVERKCAILESTLSKERKLHRKVETQAQELQRRHEVTTARLQKWENRKDVIKHYMNAVQDMTLDIQMMRDTLTELGYNVPQKRYGLDPPGTRGRSSMAPSKTAVDSSATLVEDERRSSSSRKRKMSEYDPYTSISGKDRDHAARVDDAQIMMAPPLPKQRLRRSEESQSEEFAEGPIPGSAQHGHIPSSQAFVRETRHALNTRSELHHQAPEHSRQPLQMSQMDTVPRQQHTDPLVRRARDVDENVRHSGALAYSESHRQPLLAQPPRRRSDRESQGKFRDPSYADYPTSTVKDQQPFQIPHHASMWASAAPMPGEATGRFTQHHQEHGTSLGRIGDIHQRSHVMPTTSHRTHPDPPASSAASPFFDRGARSSRDGGPLRAHALRNRMPPPRIAPLRHSDNGQPSYSYTEQSSAPFQAPHRTSMNSLSFIQTPHDSTNHQRLDAPERLYQDISSRYQREPVRSNMSLGINRRPEVQLPSETGSYAPLTASQPHRNRMTLPPASSKSVRYRGNHDSQISMVRGVRQSGPSRGTYSGQSTFPANYQPRSLISAMGNRRVVLR</sequence>
<comment type="caution">
    <text evidence="3">The sequence shown here is derived from an EMBL/GenBank/DDBJ whole genome shotgun (WGS) entry which is preliminary data.</text>
</comment>
<feature type="compositionally biased region" description="Polar residues" evidence="2">
    <location>
        <begin position="868"/>
        <end position="882"/>
    </location>
</feature>
<dbReference type="Proteomes" id="UP000073492">
    <property type="component" value="Unassembled WGS sequence"/>
</dbReference>
<feature type="region of interest" description="Disordered" evidence="2">
    <location>
        <begin position="595"/>
        <end position="681"/>
    </location>
</feature>
<feature type="region of interest" description="Disordered" evidence="2">
    <location>
        <begin position="867"/>
        <end position="900"/>
    </location>
</feature>
<dbReference type="PANTHER" id="PTHR37325:SF1">
    <property type="entry name" value="OXIDOREDUCTASE 21 KDA SUBUNIT, PUTATIVE (AFU_ORTHOLOGUE AFUA_4G05910)-RELATED"/>
    <property type="match status" value="1"/>
</dbReference>
<feature type="compositionally biased region" description="Basic and acidic residues" evidence="2">
    <location>
        <begin position="620"/>
        <end position="637"/>
    </location>
</feature>
<dbReference type="OrthoDB" id="5410764at2759"/>
<dbReference type="EMBL" id="LFZO01000290">
    <property type="protein sequence ID" value="KXT10045.1"/>
    <property type="molecule type" value="Genomic_DNA"/>
</dbReference>
<feature type="compositionally biased region" description="Basic and acidic residues" evidence="2">
    <location>
        <begin position="659"/>
        <end position="673"/>
    </location>
</feature>
<dbReference type="PANTHER" id="PTHR37325">
    <property type="entry name" value="OXIDOREDUCTASE 21 KDA SUBUNIT, PUTATIVE (AFU_ORTHOLOGUE AFUA_4G05910)-RELATED"/>
    <property type="match status" value="1"/>
</dbReference>
<keyword evidence="1" id="KW-0175">Coiled coil</keyword>
<keyword evidence="4" id="KW-1185">Reference proteome</keyword>
<evidence type="ECO:0000313" key="3">
    <source>
        <dbReference type="EMBL" id="KXT10045.1"/>
    </source>
</evidence>
<feature type="compositionally biased region" description="Polar residues" evidence="2">
    <location>
        <begin position="483"/>
        <end position="499"/>
    </location>
</feature>